<reference evidence="6 7" key="1">
    <citation type="journal article" date="2014" name="Genome Announc.">
        <title>Draft Genome Sequence of Magnetospirillum sp. Strain SO-1, a Freshwater Magnetotactic Bacterium Isolated from the Ol'khovka River, Russia.</title>
        <authorList>
            <person name="Grouzdev D.S."/>
            <person name="Dziuba M.V."/>
            <person name="Sukhacheva M.S."/>
            <person name="Mardanov A.V."/>
            <person name="Beletskiy A.V."/>
            <person name="Kuznetsov B.B."/>
            <person name="Skryabin K.G."/>
        </authorList>
    </citation>
    <scope>NUCLEOTIDE SEQUENCE [LARGE SCALE GENOMIC DNA]</scope>
    <source>
        <strain evidence="6 7">SO-1</strain>
    </source>
</reference>
<dbReference type="Proteomes" id="UP000011744">
    <property type="component" value="Unassembled WGS sequence"/>
</dbReference>
<dbReference type="eggNOG" id="COG0582">
    <property type="taxonomic scope" value="Bacteria"/>
</dbReference>
<evidence type="ECO:0000313" key="7">
    <source>
        <dbReference type="Proteomes" id="UP000011744"/>
    </source>
</evidence>
<name>M2YZT2_9PROT</name>
<evidence type="ECO:0000256" key="2">
    <source>
        <dbReference type="ARBA" id="ARBA00022908"/>
    </source>
</evidence>
<dbReference type="STRING" id="1244869.H261_23122"/>
<dbReference type="Gene3D" id="1.10.443.10">
    <property type="entry name" value="Intergrase catalytic core"/>
    <property type="match status" value="1"/>
</dbReference>
<dbReference type="AlphaFoldDB" id="M2YZT2"/>
<dbReference type="GO" id="GO:0015074">
    <property type="term" value="P:DNA integration"/>
    <property type="evidence" value="ECO:0007669"/>
    <property type="project" value="UniProtKB-KW"/>
</dbReference>
<gene>
    <name evidence="6" type="ORF">H261_23122</name>
</gene>
<organism evidence="6 7">
    <name type="scientific">Paramagnetospirillum caucaseum</name>
    <dbReference type="NCBI Taxonomy" id="1244869"/>
    <lineage>
        <taxon>Bacteria</taxon>
        <taxon>Pseudomonadati</taxon>
        <taxon>Pseudomonadota</taxon>
        <taxon>Alphaproteobacteria</taxon>
        <taxon>Rhodospirillales</taxon>
        <taxon>Magnetospirillaceae</taxon>
        <taxon>Paramagnetospirillum</taxon>
    </lineage>
</organism>
<dbReference type="InterPro" id="IPR011010">
    <property type="entry name" value="DNA_brk_join_enz"/>
</dbReference>
<dbReference type="InterPro" id="IPR050090">
    <property type="entry name" value="Tyrosine_recombinase_XerCD"/>
</dbReference>
<keyword evidence="2" id="KW-0229">DNA integration</keyword>
<dbReference type="Pfam" id="PF00589">
    <property type="entry name" value="Phage_integrase"/>
    <property type="match status" value="1"/>
</dbReference>
<dbReference type="PROSITE" id="PS51898">
    <property type="entry name" value="TYR_RECOMBINASE"/>
    <property type="match status" value="1"/>
</dbReference>
<evidence type="ECO:0000313" key="6">
    <source>
        <dbReference type="EMBL" id="EME67515.1"/>
    </source>
</evidence>
<dbReference type="OrthoDB" id="9784724at2"/>
<comment type="caution">
    <text evidence="6">The sequence shown here is derived from an EMBL/GenBank/DDBJ whole genome shotgun (WGS) entry which is preliminary data.</text>
</comment>
<dbReference type="CDD" id="cd01184">
    <property type="entry name" value="INT_C_like_1"/>
    <property type="match status" value="1"/>
</dbReference>
<dbReference type="PANTHER" id="PTHR30349:SF41">
    <property type="entry name" value="INTEGRASE_RECOMBINASE PROTEIN MJ0367-RELATED"/>
    <property type="match status" value="1"/>
</dbReference>
<accession>M2YZT2</accession>
<dbReference type="InterPro" id="IPR010998">
    <property type="entry name" value="Integrase_recombinase_N"/>
</dbReference>
<feature type="domain" description="Tyr recombinase" evidence="5">
    <location>
        <begin position="155"/>
        <end position="375"/>
    </location>
</feature>
<evidence type="ECO:0000256" key="1">
    <source>
        <dbReference type="ARBA" id="ARBA00008857"/>
    </source>
</evidence>
<dbReference type="Gene3D" id="1.10.150.130">
    <property type="match status" value="1"/>
</dbReference>
<dbReference type="EMBL" id="AONQ01000166">
    <property type="protein sequence ID" value="EME67515.1"/>
    <property type="molecule type" value="Genomic_DNA"/>
</dbReference>
<evidence type="ECO:0000256" key="3">
    <source>
        <dbReference type="ARBA" id="ARBA00023125"/>
    </source>
</evidence>
<dbReference type="InterPro" id="IPR013762">
    <property type="entry name" value="Integrase-like_cat_sf"/>
</dbReference>
<dbReference type="GO" id="GO:0003677">
    <property type="term" value="F:DNA binding"/>
    <property type="evidence" value="ECO:0007669"/>
    <property type="project" value="UniProtKB-KW"/>
</dbReference>
<evidence type="ECO:0000259" key="5">
    <source>
        <dbReference type="PROSITE" id="PS51898"/>
    </source>
</evidence>
<dbReference type="SUPFAM" id="SSF56349">
    <property type="entry name" value="DNA breaking-rejoining enzymes"/>
    <property type="match status" value="1"/>
</dbReference>
<protein>
    <submittedName>
        <fullName evidence="6">Integrase family protein</fullName>
    </submittedName>
</protein>
<sequence length="397" mass="44358">ARIIADRVIATTVQPEPSVLPPAEKTIKDVYRLYLADPGRVRRSGKTLIAYESIYGLLIELIGENTPISKVTREVCRDVLDVLRAMPANATKKYPKLSSREAAEKARREGLPMISSATVNGYTNKLSSLLNWAANEGYLDKNPARGLKVVDAVKKKDKRLPFAQWQLRKIFDAPLYRGCVNDAAGYATPGKDRPRRGRFWVPLIALYSGMRLNEICQLNVEDVRRVDDVFCFIVTTDVQSGIDDKKIKTDNGERIVPVHPELIEIGFLGYLVERQKTRHSKLFPDLSVAKTGYYSDTFSKFFACFLGKAAAKAPRTSFHSFRHNFRDALREAGLDREIGLALGGWAGDGKGDEGAETADNYGRGYRASTLFDAISLIRYDLNLNHLKQSDFGASTEE</sequence>
<keyword evidence="7" id="KW-1185">Reference proteome</keyword>
<proteinExistence type="inferred from homology"/>
<dbReference type="InterPro" id="IPR002104">
    <property type="entry name" value="Integrase_catalytic"/>
</dbReference>
<evidence type="ECO:0000256" key="4">
    <source>
        <dbReference type="ARBA" id="ARBA00023172"/>
    </source>
</evidence>
<dbReference type="GO" id="GO:0006310">
    <property type="term" value="P:DNA recombination"/>
    <property type="evidence" value="ECO:0007669"/>
    <property type="project" value="UniProtKB-KW"/>
</dbReference>
<feature type="non-terminal residue" evidence="6">
    <location>
        <position position="1"/>
    </location>
</feature>
<dbReference type="PANTHER" id="PTHR30349">
    <property type="entry name" value="PHAGE INTEGRASE-RELATED"/>
    <property type="match status" value="1"/>
</dbReference>
<keyword evidence="3" id="KW-0238">DNA-binding</keyword>
<comment type="similarity">
    <text evidence="1">Belongs to the 'phage' integrase family.</text>
</comment>
<keyword evidence="4" id="KW-0233">DNA recombination</keyword>
<dbReference type="RefSeq" id="WP_008622699.1">
    <property type="nucleotide sequence ID" value="NZ_AONQ01000166.1"/>
</dbReference>